<dbReference type="PANTHER" id="PTHR33116">
    <property type="entry name" value="REVERSE TRANSCRIPTASE ZINC-BINDING DOMAIN-CONTAINING PROTEIN-RELATED-RELATED"/>
    <property type="match status" value="1"/>
</dbReference>
<dbReference type="CDD" id="cd06222">
    <property type="entry name" value="RNase_H_like"/>
    <property type="match status" value="1"/>
</dbReference>
<dbReference type="GO" id="GO:0003676">
    <property type="term" value="F:nucleic acid binding"/>
    <property type="evidence" value="ECO:0007669"/>
    <property type="project" value="InterPro"/>
</dbReference>
<dbReference type="PANTHER" id="PTHR33116:SF86">
    <property type="entry name" value="REVERSE TRANSCRIPTASE DOMAIN-CONTAINING PROTEIN"/>
    <property type="match status" value="1"/>
</dbReference>
<dbReference type="InterPro" id="IPR036397">
    <property type="entry name" value="RNaseH_sf"/>
</dbReference>
<dbReference type="InterPro" id="IPR002156">
    <property type="entry name" value="RNaseH_domain"/>
</dbReference>
<evidence type="ECO:0000259" key="1">
    <source>
        <dbReference type="Pfam" id="PF13456"/>
    </source>
</evidence>
<dbReference type="AlphaFoldDB" id="A0AAV6WN04"/>
<keyword evidence="3" id="KW-1185">Reference proteome</keyword>
<dbReference type="Pfam" id="PF13456">
    <property type="entry name" value="RVT_3"/>
    <property type="match status" value="1"/>
</dbReference>
<dbReference type="GO" id="GO:0004523">
    <property type="term" value="F:RNA-DNA hybrid ribonuclease activity"/>
    <property type="evidence" value="ECO:0007669"/>
    <property type="project" value="InterPro"/>
</dbReference>
<dbReference type="Gene3D" id="3.30.420.10">
    <property type="entry name" value="Ribonuclease H-like superfamily/Ribonuclease H"/>
    <property type="match status" value="1"/>
</dbReference>
<dbReference type="EMBL" id="WHWC01000014">
    <property type="protein sequence ID" value="KAG8369712.1"/>
    <property type="molecule type" value="Genomic_DNA"/>
</dbReference>
<comment type="caution">
    <text evidence="2">The sequence shown here is derived from an EMBL/GenBank/DDBJ whole genome shotgun (WGS) entry which is preliminary data.</text>
</comment>
<gene>
    <name evidence="2" type="ORF">BUALT_Bualt14G0042400</name>
</gene>
<dbReference type="InterPro" id="IPR044730">
    <property type="entry name" value="RNase_H-like_dom_plant"/>
</dbReference>
<evidence type="ECO:0000313" key="3">
    <source>
        <dbReference type="Proteomes" id="UP000826271"/>
    </source>
</evidence>
<protein>
    <recommendedName>
        <fullName evidence="1">RNase H type-1 domain-containing protein</fullName>
    </recommendedName>
</protein>
<reference evidence="2" key="1">
    <citation type="submission" date="2019-10" db="EMBL/GenBank/DDBJ databases">
        <authorList>
            <person name="Zhang R."/>
            <person name="Pan Y."/>
            <person name="Wang J."/>
            <person name="Ma R."/>
            <person name="Yu S."/>
        </authorList>
    </citation>
    <scope>NUCLEOTIDE SEQUENCE</scope>
    <source>
        <strain evidence="2">LA-IB0</strain>
        <tissue evidence="2">Leaf</tissue>
    </source>
</reference>
<feature type="domain" description="RNase H type-1" evidence="1">
    <location>
        <begin position="563"/>
        <end position="682"/>
    </location>
</feature>
<proteinExistence type="predicted"/>
<organism evidence="2 3">
    <name type="scientific">Buddleja alternifolia</name>
    <dbReference type="NCBI Taxonomy" id="168488"/>
    <lineage>
        <taxon>Eukaryota</taxon>
        <taxon>Viridiplantae</taxon>
        <taxon>Streptophyta</taxon>
        <taxon>Embryophyta</taxon>
        <taxon>Tracheophyta</taxon>
        <taxon>Spermatophyta</taxon>
        <taxon>Magnoliopsida</taxon>
        <taxon>eudicotyledons</taxon>
        <taxon>Gunneridae</taxon>
        <taxon>Pentapetalae</taxon>
        <taxon>asterids</taxon>
        <taxon>lamiids</taxon>
        <taxon>Lamiales</taxon>
        <taxon>Scrophulariaceae</taxon>
        <taxon>Buddlejeae</taxon>
        <taxon>Buddleja</taxon>
    </lineage>
</organism>
<dbReference type="Proteomes" id="UP000826271">
    <property type="component" value="Unassembled WGS sequence"/>
</dbReference>
<name>A0AAV6WN04_9LAMI</name>
<evidence type="ECO:0000313" key="2">
    <source>
        <dbReference type="EMBL" id="KAG8369712.1"/>
    </source>
</evidence>
<accession>A0AAV6WN04</accession>
<sequence>MWTRDTSCKSTISDAWSKNVRGSPSFSLHSKLKSTRFALRSWNRTKFGHCQRNISLLHDLISSIQSREPTIENRHMEEALVGDLNELLMREEVMWRQRAKQKWLKKGDANTRFFHLSTIIHRRAEASNVFHGIKISRGSPSISHVMYADDLLIFGKTNDHNVDGIAEVISVYEQWSGQLVSTEKTVVHFSKKVSRNVRHSVCGKLGFQECNHKIKHLGLPFCKPATRCRDFSELIERVEKKLSSWKAKCLAHAGRNVLVKSVAQSLPVYFISLYNIPRLVCDRIDKIMRNFWWGDKDENTHIHLRSWDFICSPKEFGGLGLRRTRDMNISMVSKLAWKMCEDRPILWVNLLKAKYLRGVHFMDQNETPRTSSKIWKSIMASKVSIRKGLLFSISTQSCTRTWEDPWILTIPDFTPPSNHLTEDLKAQTYLAEFESDEHIFLHCPRSRNAWWNSKWGLRMDHFEGYSMFESIDFVMDRKNPMFISFEVHLEFLQFTACLLNRIWLNRNSLLHGEQIESVESLINHAQATADDHYQAQRSKLTNLGNSPPGTRTSLPSEFGLRVNVDAAFKEGSCCVSRVVRNEENGLLFAASRSYSAIDSKEAELLAIRFACSSLENAHFSSIIFESDCMGAVEEVNNNGEISFWIYENLVRDIKSFFGYKPGWSLCFIRRELNVVAHNLCQWGFCRKWEGPIPLDLLNEDILCNEVHIPLNSISFFSDLYN</sequence>